<evidence type="ECO:0000256" key="1">
    <source>
        <dbReference type="ARBA" id="ARBA00006484"/>
    </source>
</evidence>
<sequence length="254" mass="27610">MPLSLPPEYIAAPQCLQNKIILVTGAGDGIGRAAALSYAQHGATVILLGRTVEKLEAVYDEIEAAAYPQAAIYPLHLRGAVMKDYEELANTIEREFGRLDGLLHNAGVLGQRRTLAQTTVDSWDEVLHVNLSAPFMMTQALLPMLAAAENASIILTSSSVGRKGRAFWGAYAISKFGTEGMMQILADEEFDLNNTRVNSINPGATQTVMRRTAYPGENPQDNPLPEVIMPLYLYLMSDDSKAVNGQQFDAQPKA</sequence>
<dbReference type="PANTHER" id="PTHR42901">
    <property type="entry name" value="ALCOHOL DEHYDROGENASE"/>
    <property type="match status" value="1"/>
</dbReference>
<comment type="caution">
    <text evidence="4">The sequence shown here is derived from an EMBL/GenBank/DDBJ whole genome shotgun (WGS) entry which is preliminary data.</text>
</comment>
<feature type="domain" description="Ketoreductase" evidence="3">
    <location>
        <begin position="19"/>
        <end position="184"/>
    </location>
</feature>
<evidence type="ECO:0000313" key="5">
    <source>
        <dbReference type="Proteomes" id="UP001166291"/>
    </source>
</evidence>
<proteinExistence type="inferred from homology"/>
<evidence type="ECO:0000256" key="2">
    <source>
        <dbReference type="ARBA" id="ARBA00023002"/>
    </source>
</evidence>
<dbReference type="Pfam" id="PF00106">
    <property type="entry name" value="adh_short"/>
    <property type="match status" value="1"/>
</dbReference>
<comment type="similarity">
    <text evidence="1">Belongs to the short-chain dehydrogenases/reductases (SDR) family.</text>
</comment>
<dbReference type="InterPro" id="IPR057326">
    <property type="entry name" value="KR_dom"/>
</dbReference>
<dbReference type="Proteomes" id="UP001166291">
    <property type="component" value="Unassembled WGS sequence"/>
</dbReference>
<keyword evidence="5" id="KW-1185">Reference proteome</keyword>
<dbReference type="InterPro" id="IPR020904">
    <property type="entry name" value="Sc_DH/Rdtase_CS"/>
</dbReference>
<evidence type="ECO:0000313" key="4">
    <source>
        <dbReference type="EMBL" id="MBW2939698.1"/>
    </source>
</evidence>
<keyword evidence="2" id="KW-0560">Oxidoreductase</keyword>
<dbReference type="PANTHER" id="PTHR42901:SF1">
    <property type="entry name" value="ALCOHOL DEHYDROGENASE"/>
    <property type="match status" value="1"/>
</dbReference>
<gene>
    <name evidence="4" type="ORF">KXJ70_02880</name>
</gene>
<protein>
    <submittedName>
        <fullName evidence="4">YciK family oxidoreductase</fullName>
    </submittedName>
</protein>
<dbReference type="EMBL" id="JAHWDQ010000001">
    <property type="protein sequence ID" value="MBW2939698.1"/>
    <property type="molecule type" value="Genomic_DNA"/>
</dbReference>
<dbReference type="PROSITE" id="PS00061">
    <property type="entry name" value="ADH_SHORT"/>
    <property type="match status" value="1"/>
</dbReference>
<dbReference type="SMART" id="SM00822">
    <property type="entry name" value="PKS_KR"/>
    <property type="match status" value="1"/>
</dbReference>
<dbReference type="InterPro" id="IPR002347">
    <property type="entry name" value="SDR_fam"/>
</dbReference>
<dbReference type="NCBIfam" id="NF006509">
    <property type="entry name" value="PRK08945.1"/>
    <property type="match status" value="1"/>
</dbReference>
<dbReference type="RefSeq" id="WP_219041940.1">
    <property type="nucleotide sequence ID" value="NZ_JAHWDQ010000001.1"/>
</dbReference>
<name>A0ABS6VNT0_9GAMM</name>
<reference evidence="4" key="1">
    <citation type="submission" date="2021-07" db="EMBL/GenBank/DDBJ databases">
        <title>Zhongshania sp. CAU 1632 isolated from seawater.</title>
        <authorList>
            <person name="Kim W."/>
        </authorList>
    </citation>
    <scope>NUCLEOTIDE SEQUENCE</scope>
    <source>
        <strain evidence="4">CAU 1632</strain>
    </source>
</reference>
<organism evidence="4 5">
    <name type="scientific">Zhongshania aquimaris</name>
    <dbReference type="NCBI Taxonomy" id="2857107"/>
    <lineage>
        <taxon>Bacteria</taxon>
        <taxon>Pseudomonadati</taxon>
        <taxon>Pseudomonadota</taxon>
        <taxon>Gammaproteobacteria</taxon>
        <taxon>Cellvibrionales</taxon>
        <taxon>Spongiibacteraceae</taxon>
        <taxon>Zhongshania</taxon>
    </lineage>
</organism>
<accession>A0ABS6VNT0</accession>
<evidence type="ECO:0000259" key="3">
    <source>
        <dbReference type="SMART" id="SM00822"/>
    </source>
</evidence>